<evidence type="ECO:0008006" key="3">
    <source>
        <dbReference type="Google" id="ProtNLM"/>
    </source>
</evidence>
<accession>A0A6A4HXA8</accession>
<keyword evidence="2" id="KW-1185">Reference proteome</keyword>
<dbReference type="SUPFAM" id="SSF52047">
    <property type="entry name" value="RNI-like"/>
    <property type="match status" value="1"/>
</dbReference>
<evidence type="ECO:0000313" key="2">
    <source>
        <dbReference type="Proteomes" id="UP000799118"/>
    </source>
</evidence>
<reference evidence="1" key="1">
    <citation type="journal article" date="2019" name="Environ. Microbiol.">
        <title>Fungal ecological strategies reflected in gene transcription - a case study of two litter decomposers.</title>
        <authorList>
            <person name="Barbi F."/>
            <person name="Kohler A."/>
            <person name="Barry K."/>
            <person name="Baskaran P."/>
            <person name="Daum C."/>
            <person name="Fauchery L."/>
            <person name="Ihrmark K."/>
            <person name="Kuo A."/>
            <person name="LaButti K."/>
            <person name="Lipzen A."/>
            <person name="Morin E."/>
            <person name="Grigoriev I.V."/>
            <person name="Henrissat B."/>
            <person name="Lindahl B."/>
            <person name="Martin F."/>
        </authorList>
    </citation>
    <scope>NUCLEOTIDE SEQUENCE</scope>
    <source>
        <strain evidence="1">JB14</strain>
    </source>
</reference>
<sequence>MVHPLPTNLSISFLENLCSDKATLRNCALVGRAWAPAAQRGIFQHITLESPRWKVGEGLSRVATYLEANCRLIASLDENPRLVSYIQSLELRDFAVWKEDIAYVSIHNSTAEIVLRLSNVEKLSFQHMMWNNLSPRHKAALANMLKAASITRILVSLLSHAVHLKVLKLGRVALGDSAFENFILPESDHRVVLPRSIKLSQLTISFTPDLTDWFQHESCLFEVRHLHSLHIQTERPYPFAQAAAMLRYVGANLRELHLQSPHSLPALEAASNLFHLGYTPNLHVLRLHEVIQMDTVTSIPWVKSLFEPLLNSDQSRCTPKQLIIELYLHNPLRNSQWAHWVELDALLEKPQFSSLETVNIILVGRDSLADGVVERLNRELLFLKRSGKLNMFLAS</sequence>
<dbReference type="Proteomes" id="UP000799118">
    <property type="component" value="Unassembled WGS sequence"/>
</dbReference>
<protein>
    <recommendedName>
        <fullName evidence="3">F-box domain-containing protein</fullName>
    </recommendedName>
</protein>
<evidence type="ECO:0000313" key="1">
    <source>
        <dbReference type="EMBL" id="KAE9401474.1"/>
    </source>
</evidence>
<dbReference type="OrthoDB" id="2745898at2759"/>
<gene>
    <name evidence="1" type="ORF">BT96DRAFT_992028</name>
</gene>
<dbReference type="AlphaFoldDB" id="A0A6A4HXA8"/>
<dbReference type="EMBL" id="ML769445">
    <property type="protein sequence ID" value="KAE9401474.1"/>
    <property type="molecule type" value="Genomic_DNA"/>
</dbReference>
<organism evidence="1 2">
    <name type="scientific">Gymnopus androsaceus JB14</name>
    <dbReference type="NCBI Taxonomy" id="1447944"/>
    <lineage>
        <taxon>Eukaryota</taxon>
        <taxon>Fungi</taxon>
        <taxon>Dikarya</taxon>
        <taxon>Basidiomycota</taxon>
        <taxon>Agaricomycotina</taxon>
        <taxon>Agaricomycetes</taxon>
        <taxon>Agaricomycetidae</taxon>
        <taxon>Agaricales</taxon>
        <taxon>Marasmiineae</taxon>
        <taxon>Omphalotaceae</taxon>
        <taxon>Gymnopus</taxon>
    </lineage>
</organism>
<proteinExistence type="predicted"/>
<name>A0A6A4HXA8_9AGAR</name>